<dbReference type="Proteomes" id="UP000278327">
    <property type="component" value="Unassembled WGS sequence"/>
</dbReference>
<feature type="region of interest" description="Disordered" evidence="1">
    <location>
        <begin position="69"/>
        <end position="88"/>
    </location>
</feature>
<dbReference type="RefSeq" id="WP_117284408.1">
    <property type="nucleotide sequence ID" value="NZ_JAMTCE010000006.1"/>
</dbReference>
<evidence type="ECO:0000256" key="1">
    <source>
        <dbReference type="SAM" id="MobiDB-lite"/>
    </source>
</evidence>
<protein>
    <submittedName>
        <fullName evidence="2">Uncharacterized protein</fullName>
    </submittedName>
</protein>
<keyword evidence="3" id="KW-1185">Reference proteome</keyword>
<proteinExistence type="predicted"/>
<dbReference type="AlphaFoldDB" id="A0A3N0ASY5"/>
<dbReference type="EMBL" id="QICA01000009">
    <property type="protein sequence ID" value="RNL37935.1"/>
    <property type="molecule type" value="Genomic_DNA"/>
</dbReference>
<feature type="compositionally biased region" description="Basic and acidic residues" evidence="1">
    <location>
        <begin position="76"/>
        <end position="88"/>
    </location>
</feature>
<evidence type="ECO:0000313" key="3">
    <source>
        <dbReference type="Proteomes" id="UP000278327"/>
    </source>
</evidence>
<accession>A0A3N0ASY5</accession>
<organism evidence="2 3">
    <name type="scientific">Adlercreutzia equolifaciens subsp. celatus DSM 18785</name>
    <dbReference type="NCBI Taxonomy" id="1121021"/>
    <lineage>
        <taxon>Bacteria</taxon>
        <taxon>Bacillati</taxon>
        <taxon>Actinomycetota</taxon>
        <taxon>Coriobacteriia</taxon>
        <taxon>Eggerthellales</taxon>
        <taxon>Eggerthellaceae</taxon>
        <taxon>Adlercreutzia</taxon>
    </lineage>
</organism>
<sequence length="168" mass="18998">MGLFKRKPVEALAVASEPEIVERPTVTAEELERMVYETYREKMSLAEELAGKDAMIARLKEQVDKLGAAETFSRQSESERRRFESEAKRLKDANDRLGEELNQERAKVSARDLKIMQIEEGSAALADERLAELLRGMASDVEAMGGNWSKARIIELIEGEIRKIEKGE</sequence>
<name>A0A3N0ASY5_9ACTN</name>
<reference evidence="2 3" key="1">
    <citation type="journal article" date="2019" name="Microbiol. Resour. Announc.">
        <title>Draft Genome Sequences of Type Strains of Gordonibacter faecihominis, Paraeggerthella hongkongensis, Parvibacter caecicola,Slackia equolifaciens, Slackia faecicanis, and Slackia isoflavoniconvertens.</title>
        <authorList>
            <person name="Danylec N."/>
            <person name="Stoll D.A."/>
            <person name="Dotsch A."/>
            <person name="Huch M."/>
        </authorList>
    </citation>
    <scope>NUCLEOTIDE SEQUENCE [LARGE SCALE GENOMIC DNA]</scope>
    <source>
        <strain evidence="2 3">DSM 18785</strain>
    </source>
</reference>
<evidence type="ECO:0000313" key="2">
    <source>
        <dbReference type="EMBL" id="RNL37935.1"/>
    </source>
</evidence>
<gene>
    <name evidence="2" type="ORF">DMP10_06635</name>
</gene>
<comment type="caution">
    <text evidence="2">The sequence shown here is derived from an EMBL/GenBank/DDBJ whole genome shotgun (WGS) entry which is preliminary data.</text>
</comment>